<dbReference type="RefSeq" id="WP_250592025.1">
    <property type="nucleotide sequence ID" value="NZ_JAMLJM010000002.1"/>
</dbReference>
<dbReference type="InterPro" id="IPR035986">
    <property type="entry name" value="PKD_dom_sf"/>
</dbReference>
<dbReference type="NCBIfam" id="TIGR04131">
    <property type="entry name" value="Bac_Flav_CTERM"/>
    <property type="match status" value="1"/>
</dbReference>
<dbReference type="SUPFAM" id="SSF49299">
    <property type="entry name" value="PKD domain"/>
    <property type="match status" value="1"/>
</dbReference>
<evidence type="ECO:0000256" key="1">
    <source>
        <dbReference type="SAM" id="SignalP"/>
    </source>
</evidence>
<feature type="signal peptide" evidence="1">
    <location>
        <begin position="1"/>
        <end position="33"/>
    </location>
</feature>
<dbReference type="Proteomes" id="UP001317191">
    <property type="component" value="Unassembled WGS sequence"/>
</dbReference>
<dbReference type="InterPro" id="IPR000601">
    <property type="entry name" value="PKD_dom"/>
</dbReference>
<feature type="domain" description="PKD" evidence="2">
    <location>
        <begin position="494"/>
        <end position="575"/>
    </location>
</feature>
<evidence type="ECO:0000259" key="2">
    <source>
        <dbReference type="PROSITE" id="PS50093"/>
    </source>
</evidence>
<comment type="caution">
    <text evidence="3">The sequence shown here is derived from an EMBL/GenBank/DDBJ whole genome shotgun (WGS) entry which is preliminary data.</text>
</comment>
<reference evidence="3 4" key="1">
    <citation type="submission" date="2022-05" db="EMBL/GenBank/DDBJ databases">
        <title>Flavobacterium sp., isolated from activated sludge.</title>
        <authorList>
            <person name="Ran Q."/>
        </authorList>
    </citation>
    <scope>NUCLEOTIDE SEQUENCE [LARGE SCALE GENOMIC DNA]</scope>
    <source>
        <strain evidence="3 4">HXWNR70</strain>
    </source>
</reference>
<dbReference type="InterPro" id="IPR026341">
    <property type="entry name" value="T9SS_type_B"/>
</dbReference>
<evidence type="ECO:0000313" key="4">
    <source>
        <dbReference type="Proteomes" id="UP001317191"/>
    </source>
</evidence>
<dbReference type="PANTHER" id="PTHR24273:SF32">
    <property type="entry name" value="HYALIN"/>
    <property type="match status" value="1"/>
</dbReference>
<sequence>MFTTNLFSRKSTCKLRLHYLVVLCFMFAPLLTAQNTPKNHNGNAPYTKVYNLTSFSNPKKNNMEQWKKHNITKDYAHPEFGLLSNEAPCSDCIEVISKRKEDEKYYVDLQNPSLFYIQKALGDLHYKKDGQWLTIDSRIKSIGPNLYESSFYPEPVGIEVDKNRTYIKTPKGKVYFNSWTLWSRNQGVEQMQAKANWSNYTIGEDGMYIHNIFDGIDAELIVFRGAVKTNFIMKKNKFGTFDELIFKDEFQHQTALQLDFTEAPGNEEGNGTLSVSNITELISVSPAIIYPKGGDKSMLQHAAYTIKENKMGIVVPYTWIASLIDEYELIIDPLVSGSNTLAQASITGSRYNASCNFTNSCDYNLSVTQPAATTLTDVTFSFSYLANGTTCWLQDGAFRLATSTCVSPAAAGYYWLCNSIGGGTCAANNISIFSDLQSCLPAPNCATQTIPFVLRFYRSCWGATGCSSTCIGAASPLTITLFGRTTETPATTSGGINVSSTTVCQNSSMAVSTNGGQYGVPPYTYTWSFNATGTPAVGTGLNPTITFPVAGAQTLYLLTSDSCGNITTNAQNITVNPIVIPSVSIVATPSGQICPGTSVTFTAIPVNGGTTPIYQWKKNSLNVGTNSDTYTDTSLNNGDSITVELVSNLPCTSGLVTSLPYVVSVASSNNPEPDVVSLPVLTASCSLTLTSALFPTATNPCTGEVVTATTTDPLTYTSQGTYTITWQYVDSNGQTASQTQQVIINDTTPPVPYIATLAAVNAQCQVTSIPAPTAIDNCDGALIGTTTTTFPITTSTTVVWTFVDASGNTITQNQSVVIQDTTAPVADIISLPAVNAQCEVTTITAPTATDNCDGVLTATTSTTFPITASTTVVWTFVDASGNVTTQNQSVVVQDTTAPVPDVTSLPAVNAQCQVTTITAPTATDNCDGALTATTSTTFPITASTTVVWTFVDASGNVTTQNQSVVVQDTTAPVADITNLPAVNAQCQVTAITAPTATDNCDGALTATTSTTFPITASTTVVWTFVDASGNTSTQNQSVVVQDTTAPVADITNLPAVNAQCQVTTITAPTATDNCDGALTATTSTTFPITASTTVVWTFVDASGNTSTQNQSVVIEVVNLVITNPAPICSGNTADITQATVTTGSTGGGTLSYWYDLAATNPILNPSSIAVSGTYYIQSSNGICADIKPVEVNIKDIPSVSISGSTICKNSYGTVTFNGTPYTMVTFNVDGGPDQFIPLDLNGYATLDTPSLTNSSVYNLVNISYQTLPLCSVPLNESATVFVVEPAFDFSYVVSEAFAIHPTITITPINDNGFHLYQLDNGVPQSSNTFTGVSPGNHTITLIDMYACTSVTKQVRIIDYPKFFTPNGDGQNDYWNIIGMDQSTAKLYIFDRYGKLIKQISTLSNSPGWDGTFNGEMLPSSDYWFTVEYEEDNTIKTFKSHFSLKR</sequence>
<gene>
    <name evidence="3" type="ORF">NAT50_05035</name>
</gene>
<feature type="chain" id="PRO_5046662713" evidence="1">
    <location>
        <begin position="34"/>
        <end position="1445"/>
    </location>
</feature>
<dbReference type="PANTHER" id="PTHR24273">
    <property type="entry name" value="FI04643P-RELATED"/>
    <property type="match status" value="1"/>
</dbReference>
<keyword evidence="4" id="KW-1185">Reference proteome</keyword>
<accession>A0ABT0TMK5</accession>
<dbReference type="EMBL" id="JAMLJM010000002">
    <property type="protein sequence ID" value="MCL9808719.1"/>
    <property type="molecule type" value="Genomic_DNA"/>
</dbReference>
<dbReference type="Pfam" id="PF13585">
    <property type="entry name" value="CHU_C"/>
    <property type="match status" value="1"/>
</dbReference>
<proteinExistence type="predicted"/>
<protein>
    <submittedName>
        <fullName evidence="3">T9SS type B sorting domain-containing protein</fullName>
    </submittedName>
</protein>
<evidence type="ECO:0000313" key="3">
    <source>
        <dbReference type="EMBL" id="MCL9808719.1"/>
    </source>
</evidence>
<dbReference type="PROSITE" id="PS50093">
    <property type="entry name" value="PKD"/>
    <property type="match status" value="1"/>
</dbReference>
<name>A0ABT0TMK5_9FLAO</name>
<organism evidence="3 4">
    <name type="scientific">Flavobacterium luminosum</name>
    <dbReference type="NCBI Taxonomy" id="2949086"/>
    <lineage>
        <taxon>Bacteria</taxon>
        <taxon>Pseudomonadati</taxon>
        <taxon>Bacteroidota</taxon>
        <taxon>Flavobacteriia</taxon>
        <taxon>Flavobacteriales</taxon>
        <taxon>Flavobacteriaceae</taxon>
        <taxon>Flavobacterium</taxon>
    </lineage>
</organism>
<dbReference type="Gene3D" id="2.60.40.10">
    <property type="entry name" value="Immunoglobulins"/>
    <property type="match status" value="2"/>
</dbReference>
<keyword evidence="1" id="KW-0732">Signal</keyword>
<dbReference type="InterPro" id="IPR013783">
    <property type="entry name" value="Ig-like_fold"/>
</dbReference>